<evidence type="ECO:0000256" key="1">
    <source>
        <dbReference type="SAM" id="Phobius"/>
    </source>
</evidence>
<keyword evidence="1" id="KW-0812">Transmembrane</keyword>
<dbReference type="Proteomes" id="UP001589607">
    <property type="component" value="Unassembled WGS sequence"/>
</dbReference>
<organism evidence="2 3">
    <name type="scientific">Flavobacterium jumunjinense</name>
    <dbReference type="NCBI Taxonomy" id="998845"/>
    <lineage>
        <taxon>Bacteria</taxon>
        <taxon>Pseudomonadati</taxon>
        <taxon>Bacteroidota</taxon>
        <taxon>Flavobacteriia</taxon>
        <taxon>Flavobacteriales</taxon>
        <taxon>Flavobacteriaceae</taxon>
        <taxon>Flavobacterium</taxon>
    </lineage>
</organism>
<sequence length="296" mass="34163">MNKNTFETYLIAIKKQYEIAKKGTYSTFLSSPTPASIRNLCVEIFKSSNSNVDKEILKHFFDLKGDDTDKALIDKFDIDRLRPICHFFKGKTETPKHELVDLMALLINLEQRPLSKYLKSEHKEIEEKKNKPIIGFIDTKPVHEKRTSEEIAHEVPPIEDKKPTLLKTNRLKIASGCVIIAILFLGVNYFMKGEECMEWVNDHFEVVDCDVPNESGDRYINAKEEDSFIADFRKINPCDTLSFKDKDGNACLWYGKSNNGNMEFFNRLALHPETKKSLKEVSLHIFNTYIKGEPCE</sequence>
<keyword evidence="3" id="KW-1185">Reference proteome</keyword>
<dbReference type="EMBL" id="JBHMEY010000094">
    <property type="protein sequence ID" value="MFB9098584.1"/>
    <property type="molecule type" value="Genomic_DNA"/>
</dbReference>
<dbReference type="RefSeq" id="WP_236458794.1">
    <property type="nucleotide sequence ID" value="NZ_CBCSGE010000001.1"/>
</dbReference>
<evidence type="ECO:0000313" key="3">
    <source>
        <dbReference type="Proteomes" id="UP001589607"/>
    </source>
</evidence>
<protein>
    <submittedName>
        <fullName evidence="2">Uncharacterized protein</fullName>
    </submittedName>
</protein>
<keyword evidence="1" id="KW-1133">Transmembrane helix</keyword>
<evidence type="ECO:0000313" key="2">
    <source>
        <dbReference type="EMBL" id="MFB9098584.1"/>
    </source>
</evidence>
<name>A0ABV5GT68_9FLAO</name>
<feature type="transmembrane region" description="Helical" evidence="1">
    <location>
        <begin position="171"/>
        <end position="191"/>
    </location>
</feature>
<keyword evidence="1" id="KW-0472">Membrane</keyword>
<proteinExistence type="predicted"/>
<accession>A0ABV5GT68</accession>
<gene>
    <name evidence="2" type="ORF">ACFFVF_18915</name>
</gene>
<comment type="caution">
    <text evidence="2">The sequence shown here is derived from an EMBL/GenBank/DDBJ whole genome shotgun (WGS) entry which is preliminary data.</text>
</comment>
<reference evidence="2 3" key="1">
    <citation type="submission" date="2024-09" db="EMBL/GenBank/DDBJ databases">
        <authorList>
            <person name="Sun Q."/>
            <person name="Mori K."/>
        </authorList>
    </citation>
    <scope>NUCLEOTIDE SEQUENCE [LARGE SCALE GENOMIC DNA]</scope>
    <source>
        <strain evidence="2 3">CECT 7955</strain>
    </source>
</reference>